<gene>
    <name evidence="1" type="ORF">SPARVUS_LOCUS8999074</name>
</gene>
<sequence>MSFLLKGQTPQLRPCQSVSLSTGHPCTLSAAVPWELLLRDPAHCPWLRVPGSCLLLSVPTVCTDHPCSELSPAVCTDHPCPELSLLCALTTCVLNCPRCVHRPPVF</sequence>
<reference evidence="1" key="1">
    <citation type="submission" date="2023-05" db="EMBL/GenBank/DDBJ databases">
        <authorList>
            <person name="Stuckert A."/>
        </authorList>
    </citation>
    <scope>NUCLEOTIDE SEQUENCE</scope>
</reference>
<evidence type="ECO:0000313" key="2">
    <source>
        <dbReference type="Proteomes" id="UP001162483"/>
    </source>
</evidence>
<organism evidence="1 2">
    <name type="scientific">Staurois parvus</name>
    <dbReference type="NCBI Taxonomy" id="386267"/>
    <lineage>
        <taxon>Eukaryota</taxon>
        <taxon>Metazoa</taxon>
        <taxon>Chordata</taxon>
        <taxon>Craniata</taxon>
        <taxon>Vertebrata</taxon>
        <taxon>Euteleostomi</taxon>
        <taxon>Amphibia</taxon>
        <taxon>Batrachia</taxon>
        <taxon>Anura</taxon>
        <taxon>Neobatrachia</taxon>
        <taxon>Ranoidea</taxon>
        <taxon>Ranidae</taxon>
        <taxon>Staurois</taxon>
    </lineage>
</organism>
<keyword evidence="2" id="KW-1185">Reference proteome</keyword>
<evidence type="ECO:0000313" key="1">
    <source>
        <dbReference type="EMBL" id="CAI9578921.1"/>
    </source>
</evidence>
<accession>A0ABN9E210</accession>
<dbReference type="EMBL" id="CATNWA010015049">
    <property type="protein sequence ID" value="CAI9578921.1"/>
    <property type="molecule type" value="Genomic_DNA"/>
</dbReference>
<name>A0ABN9E210_9NEOB</name>
<proteinExistence type="predicted"/>
<dbReference type="Proteomes" id="UP001162483">
    <property type="component" value="Unassembled WGS sequence"/>
</dbReference>
<protein>
    <submittedName>
        <fullName evidence="1">Uncharacterized protein</fullName>
    </submittedName>
</protein>
<comment type="caution">
    <text evidence="1">The sequence shown here is derived from an EMBL/GenBank/DDBJ whole genome shotgun (WGS) entry which is preliminary data.</text>
</comment>